<evidence type="ECO:0000256" key="2">
    <source>
        <dbReference type="SAM" id="MobiDB-lite"/>
    </source>
</evidence>
<accession>S9PZL4</accession>
<dbReference type="GeneID" id="25029644"/>
<feature type="region of interest" description="Disordered" evidence="2">
    <location>
        <begin position="385"/>
        <end position="412"/>
    </location>
</feature>
<feature type="compositionally biased region" description="Polar residues" evidence="2">
    <location>
        <begin position="168"/>
        <end position="230"/>
    </location>
</feature>
<evidence type="ECO:0000313" key="4">
    <source>
        <dbReference type="Proteomes" id="UP000016088"/>
    </source>
</evidence>
<dbReference type="Proteomes" id="UP000016088">
    <property type="component" value="Unassembled WGS sequence"/>
</dbReference>
<dbReference type="RefSeq" id="XP_013018534.1">
    <property type="nucleotide sequence ID" value="XM_013163080.1"/>
</dbReference>
<feature type="coiled-coil region" evidence="1">
    <location>
        <begin position="336"/>
        <end position="363"/>
    </location>
</feature>
<feature type="compositionally biased region" description="Low complexity" evidence="2">
    <location>
        <begin position="270"/>
        <end position="284"/>
    </location>
</feature>
<feature type="compositionally biased region" description="Pro residues" evidence="2">
    <location>
        <begin position="310"/>
        <end position="323"/>
    </location>
</feature>
<dbReference type="GO" id="GO:0061499">
    <property type="term" value="C:outer plaque of mitotic spindle pole body"/>
    <property type="evidence" value="ECO:0007669"/>
    <property type="project" value="EnsemblFungi"/>
</dbReference>
<dbReference type="GO" id="GO:0035591">
    <property type="term" value="F:signaling adaptor activity"/>
    <property type="evidence" value="ECO:0007669"/>
    <property type="project" value="EnsemblFungi"/>
</dbReference>
<dbReference type="GO" id="GO:0031028">
    <property type="term" value="P:septation initiation signaling"/>
    <property type="evidence" value="ECO:0007669"/>
    <property type="project" value="EnsemblFungi"/>
</dbReference>
<reference evidence="3 4" key="1">
    <citation type="journal article" date="2011" name="Science">
        <title>Comparative functional genomics of the fission yeasts.</title>
        <authorList>
            <person name="Rhind N."/>
            <person name="Chen Z."/>
            <person name="Yassour M."/>
            <person name="Thompson D.A."/>
            <person name="Haas B.J."/>
            <person name="Habib N."/>
            <person name="Wapinski I."/>
            <person name="Roy S."/>
            <person name="Lin M.F."/>
            <person name="Heiman D.I."/>
            <person name="Young S.K."/>
            <person name="Furuya K."/>
            <person name="Guo Y."/>
            <person name="Pidoux A."/>
            <person name="Chen H.M."/>
            <person name="Robbertse B."/>
            <person name="Goldberg J.M."/>
            <person name="Aoki K."/>
            <person name="Bayne E.H."/>
            <person name="Berlin A.M."/>
            <person name="Desjardins C.A."/>
            <person name="Dobbs E."/>
            <person name="Dukaj L."/>
            <person name="Fan L."/>
            <person name="FitzGerald M.G."/>
            <person name="French C."/>
            <person name="Gujja S."/>
            <person name="Hansen K."/>
            <person name="Keifenheim D."/>
            <person name="Levin J.Z."/>
            <person name="Mosher R.A."/>
            <person name="Mueller C.A."/>
            <person name="Pfiffner J."/>
            <person name="Priest M."/>
            <person name="Russ C."/>
            <person name="Smialowska A."/>
            <person name="Swoboda P."/>
            <person name="Sykes S.M."/>
            <person name="Vaughn M."/>
            <person name="Vengrova S."/>
            <person name="Yoder R."/>
            <person name="Zeng Q."/>
            <person name="Allshire R."/>
            <person name="Baulcombe D."/>
            <person name="Birren B.W."/>
            <person name="Brown W."/>
            <person name="Ekwall K."/>
            <person name="Kellis M."/>
            <person name="Leatherwood J."/>
            <person name="Levin H."/>
            <person name="Margalit H."/>
            <person name="Martienssen R."/>
            <person name="Nieduszynski C.A."/>
            <person name="Spatafora J.W."/>
            <person name="Friedman N."/>
            <person name="Dalgaard J.Z."/>
            <person name="Baumann P."/>
            <person name="Niki H."/>
            <person name="Regev A."/>
            <person name="Nusbaum C."/>
        </authorList>
    </citation>
    <scope>NUCLEOTIDE SEQUENCE [LARGE SCALE GENOMIC DNA]</scope>
    <source>
        <strain evidence="4">yFS286</strain>
    </source>
</reference>
<proteinExistence type="predicted"/>
<dbReference type="OMA" id="LVSKQCL"/>
<dbReference type="AlphaFoldDB" id="S9PZL4"/>
<name>S9PZL4_SCHOY</name>
<feature type="compositionally biased region" description="Polar residues" evidence="2">
    <location>
        <begin position="82"/>
        <end position="98"/>
    </location>
</feature>
<dbReference type="HOGENOM" id="CLU_415702_0_0_1"/>
<dbReference type="OrthoDB" id="5383973at2759"/>
<protein>
    <submittedName>
        <fullName evidence="3">SIN component scaffold protein Sid4</fullName>
    </submittedName>
</protein>
<keyword evidence="1" id="KW-0175">Coiled coil</keyword>
<dbReference type="eggNOG" id="ENOG502SVAG">
    <property type="taxonomic scope" value="Eukaryota"/>
</dbReference>
<feature type="region of interest" description="Disordered" evidence="2">
    <location>
        <begin position="163"/>
        <end position="230"/>
    </location>
</feature>
<evidence type="ECO:0000313" key="3">
    <source>
        <dbReference type="EMBL" id="EPX72898.1"/>
    </source>
</evidence>
<feature type="region of interest" description="Disordered" evidence="2">
    <location>
        <begin position="467"/>
        <end position="559"/>
    </location>
</feature>
<feature type="coiled-coil region" evidence="1">
    <location>
        <begin position="440"/>
        <end position="467"/>
    </location>
</feature>
<feature type="region of interest" description="Disordered" evidence="2">
    <location>
        <begin position="77"/>
        <end position="112"/>
    </location>
</feature>
<dbReference type="VEuPathDB" id="FungiDB:SOCG_00660"/>
<feature type="region of interest" description="Disordered" evidence="2">
    <location>
        <begin position="264"/>
        <end position="326"/>
    </location>
</feature>
<dbReference type="GO" id="GO:0035974">
    <property type="term" value="C:meiotic spindle pole body"/>
    <property type="evidence" value="ECO:0007669"/>
    <property type="project" value="EnsemblFungi"/>
</dbReference>
<evidence type="ECO:0000256" key="1">
    <source>
        <dbReference type="SAM" id="Coils"/>
    </source>
</evidence>
<keyword evidence="4" id="KW-1185">Reference proteome</keyword>
<feature type="compositionally biased region" description="Basic and acidic residues" evidence="2">
    <location>
        <begin position="496"/>
        <end position="509"/>
    </location>
</feature>
<gene>
    <name evidence="3" type="ORF">SOCG_00660</name>
</gene>
<organism evidence="3 4">
    <name type="scientific">Schizosaccharomyces octosporus (strain yFS286)</name>
    <name type="common">Fission yeast</name>
    <name type="synonym">Octosporomyces octosporus</name>
    <dbReference type="NCBI Taxonomy" id="483514"/>
    <lineage>
        <taxon>Eukaryota</taxon>
        <taxon>Fungi</taxon>
        <taxon>Dikarya</taxon>
        <taxon>Ascomycota</taxon>
        <taxon>Taphrinomycotina</taxon>
        <taxon>Schizosaccharomycetes</taxon>
        <taxon>Schizosaccharomycetales</taxon>
        <taxon>Schizosaccharomycetaceae</taxon>
        <taxon>Schizosaccharomyces</taxon>
    </lineage>
</organism>
<dbReference type="EMBL" id="KE503207">
    <property type="protein sequence ID" value="EPX72898.1"/>
    <property type="molecule type" value="Genomic_DNA"/>
</dbReference>
<feature type="compositionally biased region" description="Polar residues" evidence="2">
    <location>
        <begin position="481"/>
        <end position="494"/>
    </location>
</feature>
<sequence length="664" mass="74063">MDEAYADSLSTDFRWLGHSHFDSHPSAGDSIQLDSNEDDFDPSRVDRIGRIAELLDGLEEEQIHELVSGINDTAIQDKASANPDQGNTINYPSSPTKVNEQKSLRSVSNSQPPVEIFSNPSFPPPHHPVTFTSTPYKHVPAVSDTEPYNSQRFFDYRNANENENQNQKQFSFPSSHSTAISQTTQPCTVPSNPTAPSTQNFEASNANNQRPYQSGTSDEANQRSQQGSLHEQNAYSPLYSNYPKTHAQHLGVPINRGNVYVESVHDRQEPTATCPPTSSTCVSTISQPQPVVSSKLDPPVSQPANLHLHPSPPAPPAAAPPPSTLEVLPPALNEVLEKMNTTIQSLTNQCQQRDKQIDLLNKQLLFNNQQTAATVMPAIISDAPGAPNQRNMADSPNYYPRKPPAPKQTRSVTVGNDTPFPHTKPQGTVSNEVRVQLTTLDAILLQFDHLRKELSQARHEIQILKQDASQAKGISDEKSNHSTVNNSREQTSCANRPEHNDLCSHRDNPKSSILQPIEVPNGTLNKNVPSNVKSKKPKDVSPQPIAHTSKALSPQDMPDSKFNLPKENQLYYRLGLHLIDRQCSIETANMLKSVLIQLDMPYTIFPMAIGQVRRQLQQGRRLYQWIHVVHYLLFHEKMEEGLVSKQCLSNLLKKLQEKIRPHRK</sequence>